<dbReference type="InterPro" id="IPR034148">
    <property type="entry name" value="NCBP2_RRM"/>
</dbReference>
<evidence type="ECO:0000256" key="5">
    <source>
        <dbReference type="ARBA" id="ARBA00023158"/>
    </source>
</evidence>
<dbReference type="InterPro" id="IPR035979">
    <property type="entry name" value="RBD_domain_sf"/>
</dbReference>
<comment type="similarity">
    <text evidence="2 11">Belongs to the RRM NCBP2 family.</text>
</comment>
<dbReference type="FunCoup" id="E3MT90">
    <property type="interactions" value="2808"/>
</dbReference>
<dbReference type="PROSITE" id="PS50102">
    <property type="entry name" value="RRM"/>
    <property type="match status" value="1"/>
</dbReference>
<proteinExistence type="inferred from homology"/>
<evidence type="ECO:0000256" key="3">
    <source>
        <dbReference type="ARBA" id="ARBA00022664"/>
    </source>
</evidence>
<dbReference type="PANTHER" id="PTHR18847">
    <property type="entry name" value="20 KD NUCLEAR CAP BINDING PROTEIN"/>
    <property type="match status" value="1"/>
</dbReference>
<keyword evidence="6 11" id="KW-0508">mRNA splicing</keyword>
<evidence type="ECO:0000256" key="1">
    <source>
        <dbReference type="ARBA" id="ARBA00004123"/>
    </source>
</evidence>
<dbReference type="HOGENOM" id="CLU_070952_2_1_1"/>
<dbReference type="GO" id="GO:0045292">
    <property type="term" value="P:mRNA cis splicing, via spliceosome"/>
    <property type="evidence" value="ECO:0007669"/>
    <property type="project" value="InterPro"/>
</dbReference>
<keyword evidence="5" id="KW-0943">RNA-mediated gene silencing</keyword>
<dbReference type="OrthoDB" id="201398at2759"/>
<dbReference type="EMBL" id="DS268475">
    <property type="protein sequence ID" value="EFP08602.1"/>
    <property type="molecule type" value="Genomic_DNA"/>
</dbReference>
<gene>
    <name evidence="13" type="primary">Cre-ncbp-2</name>
    <name evidence="13" type="ORF">CRE_20447</name>
</gene>
<dbReference type="OMA" id="DIRRIIM"/>
<evidence type="ECO:0000259" key="12">
    <source>
        <dbReference type="PROSITE" id="PS50102"/>
    </source>
</evidence>
<dbReference type="Pfam" id="PF00076">
    <property type="entry name" value="RRM_1"/>
    <property type="match status" value="1"/>
</dbReference>
<evidence type="ECO:0000256" key="6">
    <source>
        <dbReference type="ARBA" id="ARBA00023187"/>
    </source>
</evidence>
<dbReference type="GO" id="GO:0005634">
    <property type="term" value="C:nucleus"/>
    <property type="evidence" value="ECO:0007669"/>
    <property type="project" value="UniProtKB-SubCell"/>
</dbReference>
<keyword evidence="7 11" id="KW-0539">Nucleus</keyword>
<keyword evidence="4 10" id="KW-0694">RNA-binding</keyword>
<comment type="function">
    <text evidence="8 11">Component of the cap-binding complex (CBC), which binds co-transcriptionally to the 5' cap of pre-mRNAs and is involved in various processes such as pre-mRNA splicing and RNA-mediated gene silencing (RNAi). The CBC complex is involved in miRNA-mediated RNA interference and is required for primary microRNAs (miRNAs) processing. In the CBC complex, ncbp-2 recognizes and binds capped RNAs (m7GpppG-capped RNA) but requires ncbp-1 to stabilize the movement of its N-terminal loop and lock the CBC into a high affinity cap-binding state with the cap structure.</text>
</comment>
<dbReference type="Proteomes" id="UP000008281">
    <property type="component" value="Unassembled WGS sequence"/>
</dbReference>
<feature type="domain" description="RRM" evidence="12">
    <location>
        <begin position="37"/>
        <end position="115"/>
    </location>
</feature>
<dbReference type="InterPro" id="IPR027157">
    <property type="entry name" value="NCBP2"/>
</dbReference>
<evidence type="ECO:0000256" key="7">
    <source>
        <dbReference type="ARBA" id="ARBA00023242"/>
    </source>
</evidence>
<dbReference type="Gene3D" id="3.30.70.330">
    <property type="match status" value="1"/>
</dbReference>
<dbReference type="PANTHER" id="PTHR18847:SF0">
    <property type="entry name" value="NUCLEAR CAP-BINDING PROTEIN SUBUNIT 2"/>
    <property type="match status" value="1"/>
</dbReference>
<dbReference type="CDD" id="cd12240">
    <property type="entry name" value="RRM_NCBP2"/>
    <property type="match status" value="1"/>
</dbReference>
<evidence type="ECO:0000256" key="10">
    <source>
        <dbReference type="PROSITE-ProRule" id="PRU00176"/>
    </source>
</evidence>
<reference evidence="13" key="1">
    <citation type="submission" date="2007-07" db="EMBL/GenBank/DDBJ databases">
        <title>PCAP assembly of the Caenorhabditis remanei genome.</title>
        <authorList>
            <consortium name="The Caenorhabditis remanei Sequencing Consortium"/>
            <person name="Wilson R.K."/>
        </authorList>
    </citation>
    <scope>NUCLEOTIDE SEQUENCE [LARGE SCALE GENOMIC DNA]</scope>
    <source>
        <strain evidence="13">PB4641</strain>
    </source>
</reference>
<comment type="subcellular location">
    <subcellularLocation>
        <location evidence="1 11">Nucleus</location>
    </subcellularLocation>
</comment>
<dbReference type="GO" id="GO:0005846">
    <property type="term" value="C:nuclear cap binding complex"/>
    <property type="evidence" value="ECO:0007669"/>
    <property type="project" value="InterPro"/>
</dbReference>
<keyword evidence="3 11" id="KW-0507">mRNA processing</keyword>
<evidence type="ECO:0000313" key="13">
    <source>
        <dbReference type="EMBL" id="EFP08602.1"/>
    </source>
</evidence>
<evidence type="ECO:0000256" key="11">
    <source>
        <dbReference type="RuleBase" id="RU364036"/>
    </source>
</evidence>
<organism evidence="14">
    <name type="scientific">Caenorhabditis remanei</name>
    <name type="common">Caenorhabditis vulgaris</name>
    <dbReference type="NCBI Taxonomy" id="31234"/>
    <lineage>
        <taxon>Eukaryota</taxon>
        <taxon>Metazoa</taxon>
        <taxon>Ecdysozoa</taxon>
        <taxon>Nematoda</taxon>
        <taxon>Chromadorea</taxon>
        <taxon>Rhabditida</taxon>
        <taxon>Rhabditina</taxon>
        <taxon>Rhabditomorpha</taxon>
        <taxon>Rhabditoidea</taxon>
        <taxon>Rhabditidae</taxon>
        <taxon>Peloderinae</taxon>
        <taxon>Caenorhabditis</taxon>
    </lineage>
</organism>
<dbReference type="InParanoid" id="E3MT90"/>
<evidence type="ECO:0000313" key="14">
    <source>
        <dbReference type="Proteomes" id="UP000008281"/>
    </source>
</evidence>
<evidence type="ECO:0000256" key="2">
    <source>
        <dbReference type="ARBA" id="ARBA00010725"/>
    </source>
</evidence>
<keyword evidence="14" id="KW-1185">Reference proteome</keyword>
<comment type="subunit">
    <text evidence="9 11">Component of the nuclear cap-binding complex (CBC), a heterodimer composed of ncbp-1 and ncbp-2 that interacts with m7GpppG-capped RNA.</text>
</comment>
<evidence type="ECO:0000256" key="4">
    <source>
        <dbReference type="ARBA" id="ARBA00022884"/>
    </source>
</evidence>
<dbReference type="InterPro" id="IPR000504">
    <property type="entry name" value="RRM_dom"/>
</dbReference>
<name>E3MT90_CAERE</name>
<dbReference type="SMART" id="SM00360">
    <property type="entry name" value="RRM"/>
    <property type="match status" value="1"/>
</dbReference>
<dbReference type="GO" id="GO:0031053">
    <property type="term" value="P:primary miRNA processing"/>
    <property type="evidence" value="ECO:0007669"/>
    <property type="project" value="UniProtKB-ARBA"/>
</dbReference>
<dbReference type="eggNOG" id="KOG0121">
    <property type="taxonomic scope" value="Eukaryota"/>
</dbReference>
<evidence type="ECO:0000256" key="8">
    <source>
        <dbReference type="ARBA" id="ARBA00055349"/>
    </source>
</evidence>
<dbReference type="STRING" id="31234.E3MT90"/>
<dbReference type="InterPro" id="IPR012677">
    <property type="entry name" value="Nucleotide-bd_a/b_plait_sf"/>
</dbReference>
<dbReference type="GO" id="GO:0000339">
    <property type="term" value="F:RNA cap binding"/>
    <property type="evidence" value="ECO:0007669"/>
    <property type="project" value="InterPro"/>
</dbReference>
<dbReference type="SUPFAM" id="SSF54928">
    <property type="entry name" value="RNA-binding domain, RBD"/>
    <property type="match status" value="1"/>
</dbReference>
<protein>
    <recommendedName>
        <fullName evidence="11">Nuclear cap-binding protein subunit 2</fullName>
    </recommendedName>
    <alternativeName>
        <fullName evidence="11">20 kDa nuclear cap-binding protein</fullName>
    </alternativeName>
</protein>
<accession>E3MT90</accession>
<sequence length="189" mass="22337">MVFDPRTLDQPKDISAYRDQRYQGSVRDQEVALRTSCTLYVGNLSYYTKEDQVYELFGRAGDVRRVIMGLDRFKKTPCGFCFVEYYTREDAELALQNISNTRMDDRVIRADWDAGFVEGRQYGRGKHGGQVRDEYRKDYDPERGGYNRAIAQKSKNYWENRRRRHASVLGQISIQSRQSHCFYYIFSKL</sequence>
<dbReference type="FunFam" id="3.30.70.330:FF:000128">
    <property type="entry name" value="Nuclear cap-binding protein subunit 2"/>
    <property type="match status" value="1"/>
</dbReference>
<dbReference type="AlphaFoldDB" id="E3MT90"/>
<evidence type="ECO:0000256" key="9">
    <source>
        <dbReference type="ARBA" id="ARBA00063437"/>
    </source>
</evidence>